<dbReference type="EMBL" id="BHVZ01000010">
    <property type="protein sequence ID" value="GCB30184.1"/>
    <property type="molecule type" value="Genomic_DNA"/>
</dbReference>
<organism evidence="6 7">
    <name type="scientific">Anaerotignum faecicola</name>
    <dbReference type="NCBI Taxonomy" id="2358141"/>
    <lineage>
        <taxon>Bacteria</taxon>
        <taxon>Bacillati</taxon>
        <taxon>Bacillota</taxon>
        <taxon>Clostridia</taxon>
        <taxon>Lachnospirales</taxon>
        <taxon>Anaerotignaceae</taxon>
        <taxon>Anaerotignum</taxon>
    </lineage>
</organism>
<dbReference type="NCBIfam" id="TIGR02543">
    <property type="entry name" value="List_Bact_rpt"/>
    <property type="match status" value="1"/>
</dbReference>
<dbReference type="InterPro" id="IPR051465">
    <property type="entry name" value="Cell_Envelope_Struct_Comp"/>
</dbReference>
<dbReference type="GO" id="GO:0030313">
    <property type="term" value="C:cell envelope"/>
    <property type="evidence" value="ECO:0007669"/>
    <property type="project" value="UniProtKB-SubCell"/>
</dbReference>
<accession>A0A401LFF7</accession>
<evidence type="ECO:0000313" key="6">
    <source>
        <dbReference type="EMBL" id="GCB30184.1"/>
    </source>
</evidence>
<dbReference type="Proteomes" id="UP000287361">
    <property type="component" value="Unassembled WGS sequence"/>
</dbReference>
<keyword evidence="4" id="KW-0732">Signal</keyword>
<dbReference type="PROSITE" id="PS51272">
    <property type="entry name" value="SLH"/>
    <property type="match status" value="3"/>
</dbReference>
<evidence type="ECO:0000256" key="3">
    <source>
        <dbReference type="SAM" id="MobiDB-lite"/>
    </source>
</evidence>
<dbReference type="InterPro" id="IPR001119">
    <property type="entry name" value="SLH_dom"/>
</dbReference>
<keyword evidence="2" id="KW-0677">Repeat</keyword>
<protein>
    <recommendedName>
        <fullName evidence="5">SLH domain-containing protein</fullName>
    </recommendedName>
</protein>
<name>A0A401LFF7_9FIRM</name>
<feature type="domain" description="SLH" evidence="5">
    <location>
        <begin position="972"/>
        <end position="1034"/>
    </location>
</feature>
<dbReference type="Pfam" id="PF09479">
    <property type="entry name" value="Flg_new"/>
    <property type="match status" value="1"/>
</dbReference>
<keyword evidence="7" id="KW-1185">Reference proteome</keyword>
<dbReference type="PANTHER" id="PTHR43308">
    <property type="entry name" value="OUTER MEMBRANE PROTEIN ALPHA-RELATED"/>
    <property type="match status" value="1"/>
</dbReference>
<reference evidence="6 7" key="1">
    <citation type="submission" date="2018-10" db="EMBL/GenBank/DDBJ databases">
        <title>Draft Genome Sequence of Anaerotignum sp. KCTC 15736.</title>
        <authorList>
            <person name="Choi S.H."/>
            <person name="Kim J.S."/>
            <person name="Kang S.W."/>
            <person name="Lee J.S."/>
            <person name="Park S.H."/>
        </authorList>
    </citation>
    <scope>NUCLEOTIDE SEQUENCE [LARGE SCALE GENOMIC DNA]</scope>
    <source>
        <strain evidence="6 7">KCTC 15736</strain>
    </source>
</reference>
<feature type="signal peptide" evidence="4">
    <location>
        <begin position="1"/>
        <end position="25"/>
    </location>
</feature>
<sequence>MKKRILSILLTLCMVLCLMPTAAFAEGNEDTPTQALTSVDITFPKPEEGKKIGDGSAAFASDLTFLDFGRALWQQDGEPKKLKADDTYEKDNIYLLYFAFYTQKPITNETALTFNGNPITRYADHQALTEALNAYDGKEDAYLGSVMFSKDGTGDPSMGDLKNIYVVGLYAIIRAQEHTVEEQFNLDSGGTYYFDLFGENIPGTANSDLPDNTLHYVPFTYAGTADAYKLTSTMEATDEYAQQNKYPHSLFIADYAVTNETSWDELNAAGLIFGKGYASGGIDYTMRVPSEGSASKGSGDSERGNPQSNEWDMIMNKDEGYVKNWSRMFSWGQDNAKYAPSLRAVRGSNSARYWTNYSSAINNYTILGFRPILEVLNPDTLGADGLKVVTLDLGGGKLGNSSEDIQIIVKNGSAFTAPTSDGLTRPDGNNGSSFKWLGSDGNLYAPGKSVPANVTKLTAQFAPPEQFNLVPGGTYYFDLSGASIPGTVNTGNIFGATSLPDTTLHYVPFTYAGTVDAYKLTSEKETTEKYAQQNKYPHSLFIANHNVTHTISWNDLNTADLIFGKDYAAGGVNYTLRAPSAGSGRTGSDESQHGTPQINEWDKMLDKNDGYIKNWKRMASWGQDTRPDNSTPFRAVRGFHSARFWGCSSSSDRDVTLGFRPVLEVLNPDTLGSGGLKAVTLALGGGTLGGSAEDIQIIVKNGESFTAPASDGLTRPDGNTENYFKWLGSDGNLYAPSESVSADVTKLTAKFAGGSSGSGGGGGSRKPSVTYYTLHFETNGGSTITDMREENNTRISLTKYVPTRHGYTFIGWYSDRSLTNQVSEVSLTKNMTVYAGWRADENPDIVVNPFTDVSEKDWFYNDAMFVYKNGLMLGTSKTLFSPHGTVTRGMMATILWRMEGSLAPKGENSFTDVEAGRWYADAITWAAENGIFAGYSMDKFGPDDPITREQLTAIFYRYADYKGYKLTVTGNLDKFEDADKITDYANTVMQWAVGNGLIKGKAETLLDPQGTATRAEIAAMLHRFVENTKPMQAD</sequence>
<proteinExistence type="predicted"/>
<evidence type="ECO:0000259" key="5">
    <source>
        <dbReference type="PROSITE" id="PS51272"/>
    </source>
</evidence>
<feature type="domain" description="SLH" evidence="5">
    <location>
        <begin position="906"/>
        <end position="969"/>
    </location>
</feature>
<dbReference type="InterPro" id="IPR013378">
    <property type="entry name" value="InlB-like_B-rpt"/>
</dbReference>
<dbReference type="InterPro" id="IPR042229">
    <property type="entry name" value="Listeria/Bacterioides_rpt_sf"/>
</dbReference>
<gene>
    <name evidence="6" type="ORF">KGMB03357_18450</name>
</gene>
<evidence type="ECO:0000256" key="1">
    <source>
        <dbReference type="ARBA" id="ARBA00004196"/>
    </source>
</evidence>
<evidence type="ECO:0000256" key="2">
    <source>
        <dbReference type="ARBA" id="ARBA00022737"/>
    </source>
</evidence>
<evidence type="ECO:0000256" key="4">
    <source>
        <dbReference type="SAM" id="SignalP"/>
    </source>
</evidence>
<comment type="subcellular location">
    <subcellularLocation>
        <location evidence="1">Cell envelope</location>
    </subcellularLocation>
</comment>
<feature type="compositionally biased region" description="Polar residues" evidence="3">
    <location>
        <begin position="292"/>
        <end position="310"/>
    </location>
</feature>
<dbReference type="Pfam" id="PF00395">
    <property type="entry name" value="SLH"/>
    <property type="match status" value="3"/>
</dbReference>
<feature type="domain" description="SLH" evidence="5">
    <location>
        <begin position="846"/>
        <end position="905"/>
    </location>
</feature>
<dbReference type="AlphaFoldDB" id="A0A401LFF7"/>
<comment type="caution">
    <text evidence="6">The sequence shown here is derived from an EMBL/GenBank/DDBJ whole genome shotgun (WGS) entry which is preliminary data.</text>
</comment>
<evidence type="ECO:0000313" key="7">
    <source>
        <dbReference type="Proteomes" id="UP000287361"/>
    </source>
</evidence>
<dbReference type="PANTHER" id="PTHR43308:SF5">
    <property type="entry name" value="S-LAYER PROTEIN _ PEPTIDOGLYCAN ENDO-BETA-N-ACETYLGLUCOSAMINIDASE"/>
    <property type="match status" value="1"/>
</dbReference>
<dbReference type="Gene3D" id="2.60.40.4270">
    <property type="entry name" value="Listeria-Bacteroides repeat domain"/>
    <property type="match status" value="1"/>
</dbReference>
<feature type="chain" id="PRO_5019508801" description="SLH domain-containing protein" evidence="4">
    <location>
        <begin position="26"/>
        <end position="1034"/>
    </location>
</feature>
<feature type="region of interest" description="Disordered" evidence="3">
    <location>
        <begin position="289"/>
        <end position="311"/>
    </location>
</feature>